<dbReference type="STRING" id="50429.A0A2B4SIA0"/>
<dbReference type="Gene3D" id="2.30.30.140">
    <property type="match status" value="3"/>
</dbReference>
<evidence type="ECO:0000259" key="7">
    <source>
        <dbReference type="PROSITE" id="PS51644"/>
    </source>
</evidence>
<feature type="region of interest" description="Disordered" evidence="5">
    <location>
        <begin position="92"/>
        <end position="169"/>
    </location>
</feature>
<feature type="region of interest" description="Disordered" evidence="5">
    <location>
        <begin position="788"/>
        <end position="832"/>
    </location>
</feature>
<name>A0A2B4SIA0_STYPI</name>
<dbReference type="PANTHER" id="PTHR22948">
    <property type="entry name" value="TUDOR DOMAIN CONTAINING PROTEIN"/>
    <property type="match status" value="1"/>
</dbReference>
<evidence type="ECO:0000256" key="3">
    <source>
        <dbReference type="ARBA" id="ARBA00022737"/>
    </source>
</evidence>
<dbReference type="PROSITE" id="PS50304">
    <property type="entry name" value="TUDOR"/>
    <property type="match status" value="3"/>
</dbReference>
<dbReference type="CDD" id="cd09972">
    <property type="entry name" value="LOTUS_TDRD_OSKAR"/>
    <property type="match status" value="1"/>
</dbReference>
<dbReference type="GO" id="GO:0007283">
    <property type="term" value="P:spermatogenesis"/>
    <property type="evidence" value="ECO:0007669"/>
    <property type="project" value="UniProtKB-KW"/>
</dbReference>
<dbReference type="InterPro" id="IPR050621">
    <property type="entry name" value="Tudor_domain_containing"/>
</dbReference>
<dbReference type="Pfam" id="PF00567">
    <property type="entry name" value="TUDOR"/>
    <property type="match status" value="3"/>
</dbReference>
<evidence type="ECO:0000256" key="5">
    <source>
        <dbReference type="SAM" id="MobiDB-lite"/>
    </source>
</evidence>
<comment type="caution">
    <text evidence="8">The sequence shown here is derived from an EMBL/GenBank/DDBJ whole genome shotgun (WGS) entry which is preliminary data.</text>
</comment>
<feature type="compositionally biased region" description="Basic residues" evidence="5">
    <location>
        <begin position="92"/>
        <end position="111"/>
    </location>
</feature>
<dbReference type="Gene3D" id="2.40.50.90">
    <property type="match status" value="2"/>
</dbReference>
<dbReference type="InterPro" id="IPR041966">
    <property type="entry name" value="LOTUS-like"/>
</dbReference>
<keyword evidence="3" id="KW-0677">Repeat</keyword>
<dbReference type="PANTHER" id="PTHR22948:SF29">
    <property type="entry name" value="FI02030P-RELATED"/>
    <property type="match status" value="1"/>
</dbReference>
<dbReference type="Proteomes" id="UP000225706">
    <property type="component" value="Unassembled WGS sequence"/>
</dbReference>
<evidence type="ECO:0000256" key="4">
    <source>
        <dbReference type="ARBA" id="ARBA00022871"/>
    </source>
</evidence>
<dbReference type="PROSITE" id="PS51644">
    <property type="entry name" value="HTH_OST"/>
    <property type="match status" value="1"/>
</dbReference>
<feature type="domain" description="Tudor" evidence="6">
    <location>
        <begin position="889"/>
        <end position="948"/>
    </location>
</feature>
<evidence type="ECO:0000256" key="1">
    <source>
        <dbReference type="ARBA" id="ARBA00004496"/>
    </source>
</evidence>
<dbReference type="EMBL" id="LSMT01000088">
    <property type="protein sequence ID" value="PFX28185.1"/>
    <property type="molecule type" value="Genomic_DNA"/>
</dbReference>
<dbReference type="InterPro" id="IPR002999">
    <property type="entry name" value="Tudor"/>
</dbReference>
<dbReference type="GO" id="GO:0030154">
    <property type="term" value="P:cell differentiation"/>
    <property type="evidence" value="ECO:0007669"/>
    <property type="project" value="UniProtKB-ARBA"/>
</dbReference>
<feature type="domain" description="HTH OST-type" evidence="7">
    <location>
        <begin position="4"/>
        <end position="78"/>
    </location>
</feature>
<comment type="subcellular location">
    <subcellularLocation>
        <location evidence="1">Cytoplasm</location>
    </subcellularLocation>
</comment>
<sequence length="1039" mass="116092">MEELKRKTDVLLRSVLLSVGRTGLALRLLDREYKSFTYSSLPYKEMGFSSLEKYIKSIPEVASLSRDVDGEYVVHGVASEADKHVAKLIAKQRKPKRKAKAKARRPVHASMHKPGVGRSAALHRAPMRKSPQAVPFRGGVAPFRGGVTPSRGGAAPRFVPPRMMKRGASQGSSQSITRAMVEQEIAQKVQQQAKIMAAPASLNSSRTVPVVSPPVFMTKLPQHPAGNKINGMASTNRQVTVVSHQEKPPHKKSWKKKAKSPDLEIYSRINKEKKWSTASVKRFEELCSVAEVLHMTVVRADGIDVLVRDTVVSWLVRWILDQVVVVQALVLGSWARHFTITMLLFTQVGTDKFNAGRREGGDSEERKPIAVRPFLRHRLLSKDEESQKIPERVQIPDEEFIDVFVCNVHSTDNICVNLSGGEYAEKLLALEQSMLCHYEDSTAEETVKAVPGSICAVYSQEIHSDGLWYRVKVLKVKGDKVLIEYMDYGDKGIIPITSLWSIPSRFLELPFQACTVSLHGLPKTKNPEVLLKVKHMTLNKDIVAQVIKRDGNTASVELYDTSSEVDININTMLQRLVIPDEDMAPLLPKNNFALTNTGEYWSEARTVGEQVEAFVTYVTPEGHVFVQIPGGGTMRLHELMEDIAEHYSGITKAAEFVSSPHKDKMCCAHCSDGVWYRAIVTNVFPEREVEVQYVDFGNTEVLPLSSLREPTRAISHVNSLPFQALECKLEGTDKQGLTEEQAEMITERNVFLEVVQLADVPLVRLFVSSEDEEDALVNLGEVLGLETEEQSETFDEAASAGIDSSTLEYHDDDKDSVTSESSTEASKPVEDDNMTTSLLSKQWVDICILEADNPSKFRFQCLELLQQSEELEEKIQHYYTGRSRTPLRDIRPGVFCAVYHVEDDMWYRAVIKAPFSRQQTCVRFADYGDFGLVPSANLQALPDEFRELPPMAVEGCLHGVEPVGEDLAQWSQEAIDRFGELTTDKKLVAKPRGVASHSRLTNEETKVSLELFDTSEGNEDVLIADVLINEGLAKKINES</sequence>
<dbReference type="AlphaFoldDB" id="A0A2B4SIA0"/>
<dbReference type="InterPro" id="IPR025605">
    <property type="entry name" value="OST-HTH/LOTUS_dom"/>
</dbReference>
<keyword evidence="2" id="KW-0963">Cytoplasm</keyword>
<dbReference type="Pfam" id="PF12872">
    <property type="entry name" value="OST-HTH"/>
    <property type="match status" value="1"/>
</dbReference>
<evidence type="ECO:0000256" key="2">
    <source>
        <dbReference type="ARBA" id="ARBA00022490"/>
    </source>
</evidence>
<protein>
    <submittedName>
        <fullName evidence="8">Tudor domain-containing protein 7B</fullName>
    </submittedName>
</protein>
<dbReference type="GO" id="GO:0005737">
    <property type="term" value="C:cytoplasm"/>
    <property type="evidence" value="ECO:0007669"/>
    <property type="project" value="UniProtKB-SubCell"/>
</dbReference>
<accession>A0A2B4SIA0</accession>
<keyword evidence="4" id="KW-0744">Spermatogenesis</keyword>
<keyword evidence="4" id="KW-0221">Differentiation</keyword>
<feature type="compositionally biased region" description="Basic and acidic residues" evidence="5">
    <location>
        <begin position="808"/>
        <end position="817"/>
    </location>
</feature>
<dbReference type="OrthoDB" id="5967882at2759"/>
<dbReference type="SMART" id="SM00333">
    <property type="entry name" value="TUDOR"/>
    <property type="match status" value="3"/>
</dbReference>
<feature type="domain" description="Tudor" evidence="6">
    <location>
        <begin position="659"/>
        <end position="717"/>
    </location>
</feature>
<gene>
    <name evidence="8" type="primary">tdrd7b</name>
    <name evidence="8" type="ORF">AWC38_SpisGene7072</name>
</gene>
<dbReference type="SUPFAM" id="SSF63748">
    <property type="entry name" value="Tudor/PWWP/MBT"/>
    <property type="match status" value="3"/>
</dbReference>
<evidence type="ECO:0000259" key="6">
    <source>
        <dbReference type="PROSITE" id="PS50304"/>
    </source>
</evidence>
<evidence type="ECO:0000313" key="9">
    <source>
        <dbReference type="Proteomes" id="UP000225706"/>
    </source>
</evidence>
<reference evidence="9" key="1">
    <citation type="journal article" date="2017" name="bioRxiv">
        <title>Comparative analysis of the genomes of Stylophora pistillata and Acropora digitifera provides evidence for extensive differences between species of corals.</title>
        <authorList>
            <person name="Voolstra C.R."/>
            <person name="Li Y."/>
            <person name="Liew Y.J."/>
            <person name="Baumgarten S."/>
            <person name="Zoccola D."/>
            <person name="Flot J.-F."/>
            <person name="Tambutte S."/>
            <person name="Allemand D."/>
            <person name="Aranda M."/>
        </authorList>
    </citation>
    <scope>NUCLEOTIDE SEQUENCE [LARGE SCALE GENOMIC DNA]</scope>
</reference>
<evidence type="ECO:0000313" key="8">
    <source>
        <dbReference type="EMBL" id="PFX28185.1"/>
    </source>
</evidence>
<dbReference type="Gene3D" id="3.30.420.610">
    <property type="entry name" value="LOTUS domain-like"/>
    <property type="match status" value="1"/>
</dbReference>
<feature type="domain" description="Tudor" evidence="6">
    <location>
        <begin position="448"/>
        <end position="509"/>
    </location>
</feature>
<organism evidence="8 9">
    <name type="scientific">Stylophora pistillata</name>
    <name type="common">Smooth cauliflower coral</name>
    <dbReference type="NCBI Taxonomy" id="50429"/>
    <lineage>
        <taxon>Eukaryota</taxon>
        <taxon>Metazoa</taxon>
        <taxon>Cnidaria</taxon>
        <taxon>Anthozoa</taxon>
        <taxon>Hexacorallia</taxon>
        <taxon>Scleractinia</taxon>
        <taxon>Astrocoeniina</taxon>
        <taxon>Pocilloporidae</taxon>
        <taxon>Stylophora</taxon>
    </lineage>
</organism>
<dbReference type="InterPro" id="IPR035437">
    <property type="entry name" value="SNase_OB-fold_sf"/>
</dbReference>
<proteinExistence type="predicted"/>
<keyword evidence="9" id="KW-1185">Reference proteome</keyword>